<dbReference type="RefSeq" id="XP_005818848.1">
    <property type="nucleotide sequence ID" value="XM_005818791.1"/>
</dbReference>
<proteinExistence type="inferred from homology"/>
<evidence type="ECO:0000313" key="12">
    <source>
        <dbReference type="Proteomes" id="UP000011087"/>
    </source>
</evidence>
<dbReference type="PANTHER" id="PTHR30523:SF6">
    <property type="entry name" value="PHOSPHOENOLPYRUVATE CARBOXYLASE"/>
    <property type="match status" value="1"/>
</dbReference>
<keyword evidence="4" id="KW-0460">Magnesium</keyword>
<dbReference type="KEGG" id="gtt:GUITHDRAFT_121941"/>
<accession>L1I6I7</accession>
<dbReference type="PANTHER" id="PTHR30523">
    <property type="entry name" value="PHOSPHOENOLPYRUVATE CARBOXYLASE"/>
    <property type="match status" value="1"/>
</dbReference>
<evidence type="ECO:0000256" key="9">
    <source>
        <dbReference type="PROSITE-ProRule" id="PRU10112"/>
    </source>
</evidence>
<dbReference type="InterPro" id="IPR033129">
    <property type="entry name" value="PEPCASE_His_AS"/>
</dbReference>
<dbReference type="HOGENOM" id="CLU_006557_2_0_1"/>
<dbReference type="InterPro" id="IPR018129">
    <property type="entry name" value="PEP_COase_Lys_AS"/>
</dbReference>
<comment type="similarity">
    <text evidence="2">Belongs to the PEPCase type 1 family.</text>
</comment>
<dbReference type="Proteomes" id="UP000011087">
    <property type="component" value="Unassembled WGS sequence"/>
</dbReference>
<evidence type="ECO:0000256" key="5">
    <source>
        <dbReference type="ARBA" id="ARBA00023239"/>
    </source>
</evidence>
<dbReference type="NCBIfam" id="NF000584">
    <property type="entry name" value="PRK00009.1"/>
    <property type="match status" value="1"/>
</dbReference>
<dbReference type="GO" id="GO:0006099">
    <property type="term" value="P:tricarboxylic acid cycle"/>
    <property type="evidence" value="ECO:0007669"/>
    <property type="project" value="InterPro"/>
</dbReference>
<feature type="active site" evidence="8">
    <location>
        <position position="183"/>
    </location>
</feature>
<comment type="cofactor">
    <cofactor evidence="1">
        <name>Mg(2+)</name>
        <dbReference type="ChEBI" id="CHEBI:18420"/>
    </cofactor>
</comment>
<evidence type="ECO:0000256" key="1">
    <source>
        <dbReference type="ARBA" id="ARBA00001946"/>
    </source>
</evidence>
<dbReference type="STRING" id="905079.L1I6I7"/>
<dbReference type="EMBL" id="JH993229">
    <property type="protein sequence ID" value="EKX31868.1"/>
    <property type="molecule type" value="Genomic_DNA"/>
</dbReference>
<keyword evidence="5" id="KW-0456">Lyase</keyword>
<organism evidence="10">
    <name type="scientific">Guillardia theta (strain CCMP2712)</name>
    <name type="common">Cryptophyte</name>
    <dbReference type="NCBI Taxonomy" id="905079"/>
    <lineage>
        <taxon>Eukaryota</taxon>
        <taxon>Cryptophyceae</taxon>
        <taxon>Pyrenomonadales</taxon>
        <taxon>Geminigeraceae</taxon>
        <taxon>Guillardia</taxon>
    </lineage>
</organism>
<evidence type="ECO:0000256" key="3">
    <source>
        <dbReference type="ARBA" id="ARBA00012305"/>
    </source>
</evidence>
<dbReference type="InterPro" id="IPR022805">
    <property type="entry name" value="PEP_COase_bac/pln-type"/>
</dbReference>
<evidence type="ECO:0000313" key="11">
    <source>
        <dbReference type="EnsemblProtists" id="EKX31868"/>
    </source>
</evidence>
<sequence length="961" mass="110175">MQPLLQDTIVLRGLFFDALRHGMKGSSEKKRFMNQPSCHIEEHGYNTRNIDFNAASTNLECIEAFSENVKKILSLSEKYAEQHTSKTLQDIVDVVERSSIEEVKIVARIFAVLLSQINIAERHHRYRRWSMYKRREIAILHFSDGQHHQADDCFKMLKENGFTPQKIHDSLCKQNLELVFTAHPTQSERRSILKKFAALDAALEALDLHGESQTPLQKELIFMRLQQTLLAIWRTNNMRTIKPSPEDEARYGLSVVEETLWDAVPQHYRIVDDSLRRLGQPPLPLNCNLITLGSWMGGDRDGNPYVTHDITKKIIYLSMMRACRLYYNEVEKLLWALSMTGEPSSEVLEWLAEHQNDYHNETVEVEGRGGHQTKNWDFYRSEQTVEEPYRQVLVIVREMLERTIIRAEALSHGREPPPVDGKCFRTTEELMKPFALIYDSLEQSGDHLVCHGKLKDLIRRIRTFGLYLVKLDIRQESSKHEEVMDAITSHLGLGQYSTWSEETKIQWLTNELLSKRPLLGSQDFNCSPMVREVLDTFKVIMSCNAEPFGAYVISMTQSASDVLEVHLLQKEAGCRQHLRVAPLFETKEDLINAPKALLALYKNEWYRNHFDTVNTKYQEVMLGYSDSAKDAGRLTSVWELYKAQESLVQISAEHKIPLNLFHGRGGSVGRGGGPQYLAILSQPAGSINGSLRVTIQGEVIENYFGSHRSCELTFERYTTAILKATLTPPAPPSDLFRDVMQRMSETSCAAYKKIVYDTPGFVDYFRAITPEQELKTLNFGSRPSKRAKGGIETLRAIPWMFAWTQMRLHMPVWFGVGSAFKSEIDAGNLDTLREMYAKWPFFQSTVELVEAVLSKVDVEITRLYEKMLVPADVLYIGEMIYKELDMSIECVKMITGRENLLSNNPIIKRLYDIRRPMTDPLNILQAKVLRDMRMHENPPQELQESFAATVQGIAAGMGWTG</sequence>
<evidence type="ECO:0000256" key="8">
    <source>
        <dbReference type="PROSITE-ProRule" id="PRU10111"/>
    </source>
</evidence>
<dbReference type="EC" id="4.1.1.31" evidence="3"/>
<keyword evidence="12" id="KW-1185">Reference proteome</keyword>
<dbReference type="HAMAP" id="MF_00595">
    <property type="entry name" value="PEPcase_type1"/>
    <property type="match status" value="1"/>
</dbReference>
<keyword evidence="6" id="KW-0120">Carbon dioxide fixation</keyword>
<dbReference type="PROSITE" id="PS00393">
    <property type="entry name" value="PEPCASE_2"/>
    <property type="match status" value="1"/>
</dbReference>
<dbReference type="PaxDb" id="55529-EKX31868"/>
<dbReference type="PROSITE" id="PS00781">
    <property type="entry name" value="PEPCASE_1"/>
    <property type="match status" value="1"/>
</dbReference>
<reference evidence="12" key="2">
    <citation type="submission" date="2012-11" db="EMBL/GenBank/DDBJ databases">
        <authorList>
            <person name="Kuo A."/>
            <person name="Curtis B.A."/>
            <person name="Tanifuji G."/>
            <person name="Burki F."/>
            <person name="Gruber A."/>
            <person name="Irimia M."/>
            <person name="Maruyama S."/>
            <person name="Arias M.C."/>
            <person name="Ball S.G."/>
            <person name="Gile G.H."/>
            <person name="Hirakawa Y."/>
            <person name="Hopkins J.F."/>
            <person name="Rensing S.A."/>
            <person name="Schmutz J."/>
            <person name="Symeonidi A."/>
            <person name="Elias M."/>
            <person name="Eveleigh R.J."/>
            <person name="Herman E.K."/>
            <person name="Klute M.J."/>
            <person name="Nakayama T."/>
            <person name="Obornik M."/>
            <person name="Reyes-Prieto A."/>
            <person name="Armbrust E.V."/>
            <person name="Aves S.J."/>
            <person name="Beiko R.G."/>
            <person name="Coutinho P."/>
            <person name="Dacks J.B."/>
            <person name="Durnford D.G."/>
            <person name="Fast N.M."/>
            <person name="Green B.R."/>
            <person name="Grisdale C."/>
            <person name="Hempe F."/>
            <person name="Henrissat B."/>
            <person name="Hoppner M.P."/>
            <person name="Ishida K.-I."/>
            <person name="Kim E."/>
            <person name="Koreny L."/>
            <person name="Kroth P.G."/>
            <person name="Liu Y."/>
            <person name="Malik S.-B."/>
            <person name="Maier U.G."/>
            <person name="McRose D."/>
            <person name="Mock T."/>
            <person name="Neilson J.A."/>
            <person name="Onodera N.T."/>
            <person name="Poole A.M."/>
            <person name="Pritham E.J."/>
            <person name="Richards T.A."/>
            <person name="Rocap G."/>
            <person name="Roy S.W."/>
            <person name="Sarai C."/>
            <person name="Schaack S."/>
            <person name="Shirato S."/>
            <person name="Slamovits C.H."/>
            <person name="Spencer D.F."/>
            <person name="Suzuki S."/>
            <person name="Worden A.Z."/>
            <person name="Zauner S."/>
            <person name="Barry K."/>
            <person name="Bell C."/>
            <person name="Bharti A.K."/>
            <person name="Crow J.A."/>
            <person name="Grimwood J."/>
            <person name="Kramer R."/>
            <person name="Lindquist E."/>
            <person name="Lucas S."/>
            <person name="Salamov A."/>
            <person name="McFadden G.I."/>
            <person name="Lane C.E."/>
            <person name="Keeling P.J."/>
            <person name="Gray M.W."/>
            <person name="Grigoriev I.V."/>
            <person name="Archibald J.M."/>
        </authorList>
    </citation>
    <scope>NUCLEOTIDE SEQUENCE</scope>
    <source>
        <strain evidence="12">CCMP2712</strain>
    </source>
</reference>
<dbReference type="InterPro" id="IPR015813">
    <property type="entry name" value="Pyrv/PenolPyrv_kinase-like_dom"/>
</dbReference>
<reference evidence="10 12" key="1">
    <citation type="journal article" date="2012" name="Nature">
        <title>Algal genomes reveal evolutionary mosaicism and the fate of nucleomorphs.</title>
        <authorList>
            <consortium name="DOE Joint Genome Institute"/>
            <person name="Curtis B.A."/>
            <person name="Tanifuji G."/>
            <person name="Burki F."/>
            <person name="Gruber A."/>
            <person name="Irimia M."/>
            <person name="Maruyama S."/>
            <person name="Arias M.C."/>
            <person name="Ball S.G."/>
            <person name="Gile G.H."/>
            <person name="Hirakawa Y."/>
            <person name="Hopkins J.F."/>
            <person name="Kuo A."/>
            <person name="Rensing S.A."/>
            <person name="Schmutz J."/>
            <person name="Symeonidi A."/>
            <person name="Elias M."/>
            <person name="Eveleigh R.J."/>
            <person name="Herman E.K."/>
            <person name="Klute M.J."/>
            <person name="Nakayama T."/>
            <person name="Obornik M."/>
            <person name="Reyes-Prieto A."/>
            <person name="Armbrust E.V."/>
            <person name="Aves S.J."/>
            <person name="Beiko R.G."/>
            <person name="Coutinho P."/>
            <person name="Dacks J.B."/>
            <person name="Durnford D.G."/>
            <person name="Fast N.M."/>
            <person name="Green B.R."/>
            <person name="Grisdale C.J."/>
            <person name="Hempel F."/>
            <person name="Henrissat B."/>
            <person name="Hoppner M.P."/>
            <person name="Ishida K."/>
            <person name="Kim E."/>
            <person name="Koreny L."/>
            <person name="Kroth P.G."/>
            <person name="Liu Y."/>
            <person name="Malik S.B."/>
            <person name="Maier U.G."/>
            <person name="McRose D."/>
            <person name="Mock T."/>
            <person name="Neilson J.A."/>
            <person name="Onodera N.T."/>
            <person name="Poole A.M."/>
            <person name="Pritham E.J."/>
            <person name="Richards T.A."/>
            <person name="Rocap G."/>
            <person name="Roy S.W."/>
            <person name="Sarai C."/>
            <person name="Schaack S."/>
            <person name="Shirato S."/>
            <person name="Slamovits C.H."/>
            <person name="Spencer D.F."/>
            <person name="Suzuki S."/>
            <person name="Worden A.Z."/>
            <person name="Zauner S."/>
            <person name="Barry K."/>
            <person name="Bell C."/>
            <person name="Bharti A.K."/>
            <person name="Crow J.A."/>
            <person name="Grimwood J."/>
            <person name="Kramer R."/>
            <person name="Lindquist E."/>
            <person name="Lucas S."/>
            <person name="Salamov A."/>
            <person name="McFadden G.I."/>
            <person name="Lane C.E."/>
            <person name="Keeling P.J."/>
            <person name="Gray M.W."/>
            <person name="Grigoriev I.V."/>
            <person name="Archibald J.M."/>
        </authorList>
    </citation>
    <scope>NUCLEOTIDE SEQUENCE</scope>
    <source>
        <strain evidence="10 12">CCMP2712</strain>
    </source>
</reference>
<evidence type="ECO:0000256" key="4">
    <source>
        <dbReference type="ARBA" id="ARBA00022842"/>
    </source>
</evidence>
<dbReference type="OrthoDB" id="1365747at2759"/>
<name>L1I6I7_GUITC</name>
<dbReference type="GeneID" id="17288590"/>
<feature type="active site" evidence="9">
    <location>
        <position position="629"/>
    </location>
</feature>
<dbReference type="InterPro" id="IPR021135">
    <property type="entry name" value="PEP_COase"/>
</dbReference>
<evidence type="ECO:0000256" key="7">
    <source>
        <dbReference type="ARBA" id="ARBA00048995"/>
    </source>
</evidence>
<evidence type="ECO:0000256" key="2">
    <source>
        <dbReference type="ARBA" id="ARBA00008346"/>
    </source>
</evidence>
<comment type="catalytic activity">
    <reaction evidence="7">
        <text>oxaloacetate + phosphate = phosphoenolpyruvate + hydrogencarbonate</text>
        <dbReference type="Rhea" id="RHEA:28370"/>
        <dbReference type="ChEBI" id="CHEBI:16452"/>
        <dbReference type="ChEBI" id="CHEBI:17544"/>
        <dbReference type="ChEBI" id="CHEBI:43474"/>
        <dbReference type="ChEBI" id="CHEBI:58702"/>
        <dbReference type="EC" id="4.1.1.31"/>
    </reaction>
</comment>
<dbReference type="AlphaFoldDB" id="L1I6I7"/>
<dbReference type="SUPFAM" id="SSF51621">
    <property type="entry name" value="Phosphoenolpyruvate/pyruvate domain"/>
    <property type="match status" value="1"/>
</dbReference>
<evidence type="ECO:0000256" key="6">
    <source>
        <dbReference type="ARBA" id="ARBA00023300"/>
    </source>
</evidence>
<reference evidence="11" key="3">
    <citation type="submission" date="2016-03" db="UniProtKB">
        <authorList>
            <consortium name="EnsemblProtists"/>
        </authorList>
    </citation>
    <scope>IDENTIFICATION</scope>
</reference>
<dbReference type="EnsemblProtists" id="EKX31868">
    <property type="protein sequence ID" value="EKX31868"/>
    <property type="gene ID" value="GUITHDRAFT_121941"/>
</dbReference>
<dbReference type="OMA" id="VFGWTQS"/>
<gene>
    <name evidence="10" type="ORF">GUITHDRAFT_121941</name>
</gene>
<dbReference type="GO" id="GO:0015977">
    <property type="term" value="P:carbon fixation"/>
    <property type="evidence" value="ECO:0007669"/>
    <property type="project" value="UniProtKB-KW"/>
</dbReference>
<protein>
    <recommendedName>
        <fullName evidence="3">phosphoenolpyruvate carboxylase</fullName>
        <ecNumber evidence="3">4.1.1.31</ecNumber>
    </recommendedName>
</protein>
<dbReference type="eggNOG" id="ENOG502QPVS">
    <property type="taxonomic scope" value="Eukaryota"/>
</dbReference>
<evidence type="ECO:0000313" key="10">
    <source>
        <dbReference type="EMBL" id="EKX31868.1"/>
    </source>
</evidence>
<dbReference type="Pfam" id="PF00311">
    <property type="entry name" value="PEPcase"/>
    <property type="match status" value="1"/>
</dbReference>
<dbReference type="GO" id="GO:0008964">
    <property type="term" value="F:phosphoenolpyruvate carboxylase activity"/>
    <property type="evidence" value="ECO:0007669"/>
    <property type="project" value="UniProtKB-EC"/>
</dbReference>
<dbReference type="PRINTS" id="PR00150">
    <property type="entry name" value="PEPCARBXLASE"/>
</dbReference>
<dbReference type="GO" id="GO:0005829">
    <property type="term" value="C:cytosol"/>
    <property type="evidence" value="ECO:0007669"/>
    <property type="project" value="TreeGrafter"/>
</dbReference>
<dbReference type="Gene3D" id="1.20.1440.90">
    <property type="entry name" value="Phosphoenolpyruvate/pyruvate domain"/>
    <property type="match status" value="1"/>
</dbReference>